<accession>A0A326UBS7</accession>
<evidence type="ECO:0000313" key="2">
    <source>
        <dbReference type="EMBL" id="PZW33019.1"/>
    </source>
</evidence>
<dbReference type="Proteomes" id="UP000248806">
    <property type="component" value="Unassembled WGS sequence"/>
</dbReference>
<dbReference type="PANTHER" id="PTHR32309:SF31">
    <property type="entry name" value="CAPSULAR EXOPOLYSACCHARIDE FAMILY"/>
    <property type="match status" value="1"/>
</dbReference>
<keyword evidence="1" id="KW-0812">Transmembrane</keyword>
<sequence length="259" mass="28017">MELRAYGAILMRRLWIILLVVGLAALYAGFQFYHLIQTPGALKAYQSQITVRIGIQASTQQNGASYGDLITAAETFADELAKGPVMTSPVFASQIKQQLEADRQQKAVGGPPDVGAIARSITVSNFHSVVTVTVNWSSPAGAQAIARAVGEVMQHHIGDYLDYEIRGNNAANAKNKHAQPSAQIVNDATEPVQVEGFAGNKPLLLVALVLVALIIGVALAFLMEYLDDRVRSKEEVERLLQLPVIAELPRIPVPGKEKR</sequence>
<feature type="transmembrane region" description="Helical" evidence="1">
    <location>
        <begin position="203"/>
        <end position="223"/>
    </location>
</feature>
<keyword evidence="1" id="KW-1133">Transmembrane helix</keyword>
<dbReference type="AlphaFoldDB" id="A0A326UBS7"/>
<reference evidence="2 3" key="1">
    <citation type="submission" date="2018-06" db="EMBL/GenBank/DDBJ databases">
        <title>Genomic Encyclopedia of Archaeal and Bacterial Type Strains, Phase II (KMG-II): from individual species to whole genera.</title>
        <authorList>
            <person name="Goeker M."/>
        </authorList>
    </citation>
    <scope>NUCLEOTIDE SEQUENCE [LARGE SCALE GENOMIC DNA]</scope>
    <source>
        <strain evidence="2 3">ATCC BAA-1881</strain>
    </source>
</reference>
<gene>
    <name evidence="2" type="ORF">EI42_01569</name>
</gene>
<feature type="transmembrane region" description="Helical" evidence="1">
    <location>
        <begin position="14"/>
        <end position="36"/>
    </location>
</feature>
<proteinExistence type="predicted"/>
<name>A0A326UBS7_THEHA</name>
<protein>
    <submittedName>
        <fullName evidence="2">Capsular polysaccharide biosynthesis protein</fullName>
    </submittedName>
</protein>
<evidence type="ECO:0000256" key="1">
    <source>
        <dbReference type="SAM" id="Phobius"/>
    </source>
</evidence>
<keyword evidence="1" id="KW-0472">Membrane</keyword>
<keyword evidence="3" id="KW-1185">Reference proteome</keyword>
<dbReference type="RefSeq" id="WP_137686205.1">
    <property type="nucleotide sequence ID" value="NZ_BIFX01000001.1"/>
</dbReference>
<dbReference type="OrthoDB" id="152757at2"/>
<dbReference type="PANTHER" id="PTHR32309">
    <property type="entry name" value="TYROSINE-PROTEIN KINASE"/>
    <property type="match status" value="1"/>
</dbReference>
<organism evidence="2 3">
    <name type="scientific">Thermosporothrix hazakensis</name>
    <dbReference type="NCBI Taxonomy" id="644383"/>
    <lineage>
        <taxon>Bacteria</taxon>
        <taxon>Bacillati</taxon>
        <taxon>Chloroflexota</taxon>
        <taxon>Ktedonobacteria</taxon>
        <taxon>Ktedonobacterales</taxon>
        <taxon>Thermosporotrichaceae</taxon>
        <taxon>Thermosporothrix</taxon>
    </lineage>
</organism>
<dbReference type="EMBL" id="QKUF01000003">
    <property type="protein sequence ID" value="PZW33019.1"/>
    <property type="molecule type" value="Genomic_DNA"/>
</dbReference>
<dbReference type="InterPro" id="IPR050445">
    <property type="entry name" value="Bact_polysacc_biosynth/exp"/>
</dbReference>
<evidence type="ECO:0000313" key="3">
    <source>
        <dbReference type="Proteomes" id="UP000248806"/>
    </source>
</evidence>
<comment type="caution">
    <text evidence="2">The sequence shown here is derived from an EMBL/GenBank/DDBJ whole genome shotgun (WGS) entry which is preliminary data.</text>
</comment>